<keyword evidence="3" id="KW-1185">Reference proteome</keyword>
<organism evidence="2 3">
    <name type="scientific">Mesorhabditis spiculigera</name>
    <dbReference type="NCBI Taxonomy" id="96644"/>
    <lineage>
        <taxon>Eukaryota</taxon>
        <taxon>Metazoa</taxon>
        <taxon>Ecdysozoa</taxon>
        <taxon>Nematoda</taxon>
        <taxon>Chromadorea</taxon>
        <taxon>Rhabditida</taxon>
        <taxon>Rhabditina</taxon>
        <taxon>Rhabditomorpha</taxon>
        <taxon>Rhabditoidea</taxon>
        <taxon>Rhabditidae</taxon>
        <taxon>Mesorhabditinae</taxon>
        <taxon>Mesorhabditis</taxon>
    </lineage>
</organism>
<comment type="caution">
    <text evidence="2">The sequence shown here is derived from an EMBL/GenBank/DDBJ whole genome shotgun (WGS) entry which is preliminary data.</text>
</comment>
<reference evidence="2" key="1">
    <citation type="submission" date="2023-06" db="EMBL/GenBank/DDBJ databases">
        <authorList>
            <person name="Delattre M."/>
        </authorList>
    </citation>
    <scope>NUCLEOTIDE SEQUENCE</scope>
    <source>
        <strain evidence="2">AF72</strain>
    </source>
</reference>
<dbReference type="EMBL" id="CATQJA010002643">
    <property type="protein sequence ID" value="CAJ0576328.1"/>
    <property type="molecule type" value="Genomic_DNA"/>
</dbReference>
<evidence type="ECO:0000256" key="1">
    <source>
        <dbReference type="SAM" id="MobiDB-lite"/>
    </source>
</evidence>
<evidence type="ECO:0000313" key="3">
    <source>
        <dbReference type="Proteomes" id="UP001177023"/>
    </source>
</evidence>
<dbReference type="AlphaFoldDB" id="A0AA36CVX5"/>
<feature type="non-terminal residue" evidence="2">
    <location>
        <position position="236"/>
    </location>
</feature>
<name>A0AA36CVX5_9BILA</name>
<feature type="compositionally biased region" description="Basic and acidic residues" evidence="1">
    <location>
        <begin position="225"/>
        <end position="236"/>
    </location>
</feature>
<evidence type="ECO:0000313" key="2">
    <source>
        <dbReference type="EMBL" id="CAJ0576328.1"/>
    </source>
</evidence>
<feature type="region of interest" description="Disordered" evidence="1">
    <location>
        <begin position="217"/>
        <end position="236"/>
    </location>
</feature>
<protein>
    <submittedName>
        <fullName evidence="2">Uncharacterized protein</fullName>
    </submittedName>
</protein>
<gene>
    <name evidence="2" type="ORF">MSPICULIGERA_LOCUS14623</name>
</gene>
<dbReference type="Proteomes" id="UP001177023">
    <property type="component" value="Unassembled WGS sequence"/>
</dbReference>
<sequence>MKKQPSLTPPAQPDPDCQKCDALIASRNPAALCAHFLEAHPEQIYTKTIECMWCTFTAKSVPEVARHLAQCHSLAPSAITPITSLYQNFLNGTPQKRCFSESDPQAAGDVGTPANTRLNHLVETPPHSPEGPACSLVDEKGSSQSEESFPKPEQSSIDSRIAEQEKEIARLKEELEITEDRLLCVLRKNDALEDEQEEFHAQIGELTIENRRLKAQLKGRSRQSSKTDRTTIIELD</sequence>
<accession>A0AA36CVX5</accession>
<feature type="compositionally biased region" description="Polar residues" evidence="1">
    <location>
        <begin position="142"/>
        <end position="158"/>
    </location>
</feature>
<proteinExistence type="predicted"/>
<feature type="region of interest" description="Disordered" evidence="1">
    <location>
        <begin position="120"/>
        <end position="159"/>
    </location>
</feature>